<dbReference type="Pfam" id="PF05548">
    <property type="entry name" value="Peptidase_M11"/>
    <property type="match status" value="1"/>
</dbReference>
<evidence type="ECO:0000256" key="1">
    <source>
        <dbReference type="SAM" id="MobiDB-lite"/>
    </source>
</evidence>
<evidence type="ECO:0000256" key="2">
    <source>
        <dbReference type="SAM" id="SignalP"/>
    </source>
</evidence>
<dbReference type="EMBL" id="BOML01000012">
    <property type="protein sequence ID" value="GID99935.1"/>
    <property type="molecule type" value="Genomic_DNA"/>
</dbReference>
<feature type="region of interest" description="Disordered" evidence="1">
    <location>
        <begin position="511"/>
        <end position="545"/>
    </location>
</feature>
<evidence type="ECO:0000313" key="5">
    <source>
        <dbReference type="Proteomes" id="UP000637628"/>
    </source>
</evidence>
<comment type="caution">
    <text evidence="4">The sequence shown here is derived from an EMBL/GenBank/DDBJ whole genome shotgun (WGS) entry which is preliminary data.</text>
</comment>
<evidence type="ECO:0000313" key="4">
    <source>
        <dbReference type="EMBL" id="GID99935.1"/>
    </source>
</evidence>
<protein>
    <recommendedName>
        <fullName evidence="3">Peptidase M11 gametolysin domain-containing protein</fullName>
    </recommendedName>
</protein>
<accession>A0ABQ3YQR9</accession>
<feature type="compositionally biased region" description="Low complexity" evidence="1">
    <location>
        <begin position="511"/>
        <end position="530"/>
    </location>
</feature>
<keyword evidence="5" id="KW-1185">Reference proteome</keyword>
<dbReference type="Gene3D" id="3.40.390.10">
    <property type="entry name" value="Collagenase (Catalytic Domain)"/>
    <property type="match status" value="1"/>
</dbReference>
<dbReference type="InterPro" id="IPR024079">
    <property type="entry name" value="MetalloPept_cat_dom_sf"/>
</dbReference>
<dbReference type="InterPro" id="IPR008752">
    <property type="entry name" value="Peptidase_M11"/>
</dbReference>
<sequence length="795" mass="80274">MIVRTAAVGATALIAALTAAAPAHAEPVTTVAATYTLLADAVAGGGTQPVLVMGEQTVPVDPAVTDDLTPGQKVTATVRGATGTPGQVADAVQDGRAEVTAAAATSAALPSALAGAHTLTIVPISLGSDDGTTVTRLQTMGRQLGDFWSAQTSGGLTVADSGINVHAWVTATSSQVTPNDCDADQWKAAALDTLGKTEADFTGRNHLVVYMADGASTCTWAGLGYQPGNIIWLNGYNYADGLEHEFGHNLGLDHAGDSSCAFAVSGSTVTQNCETVEYGDYDVMGYARYGDGSGLNTAKADQLGLLNSVTPAAGTKVTIAPRSARNGVRALKVSGGGSTYYVEFRPNPNGTVAGEGDTPSPGVQIRKSAGGLSTVLPGLRYTDDSDPQSSALPSGRAMALPGTGYEVVNQSESAGGAVVYLRAATATTVAAPGVQSPAAGATTPLTTTVTWNAPATTSADAIAGYLLVVDGTQYVTTPEMRVRQLSLAAGTHQISVTTIGVQGRFATTTRTFTASSSAPQPSPSSSSSSPAPTPAPTPTVTSVNGSQAASSATAITVTWAGTAATYHAELTTASGDQVWSSTGTTATSATVAVQPGTYYARITPVAADDTTGTPLTSAAIAVTRPASPKVTLPPQGSTRTVLRWQATTGATKYTVTVGGITTTVPAGTTRLVLTLARGTHTVAVRSYDARGVASAAATSTVTVARTWTATAAKITAPKAGKVAASVTLKWAAPAVKTGDPAVTGYDVRTDTGKWVTVSAATRSRTVKLAGGKHTLTVRTRYETGATAQTTVKVTR</sequence>
<dbReference type="SUPFAM" id="SSF55486">
    <property type="entry name" value="Metalloproteases ('zincins'), catalytic domain"/>
    <property type="match status" value="1"/>
</dbReference>
<feature type="signal peptide" evidence="2">
    <location>
        <begin position="1"/>
        <end position="25"/>
    </location>
</feature>
<keyword evidence="2" id="KW-0732">Signal</keyword>
<proteinExistence type="predicted"/>
<feature type="domain" description="Peptidase M11 gametolysin" evidence="3">
    <location>
        <begin position="164"/>
        <end position="350"/>
    </location>
</feature>
<feature type="chain" id="PRO_5045983936" description="Peptidase M11 gametolysin domain-containing protein" evidence="2">
    <location>
        <begin position="26"/>
        <end position="795"/>
    </location>
</feature>
<reference evidence="4 5" key="1">
    <citation type="submission" date="2021-01" db="EMBL/GenBank/DDBJ databases">
        <title>Whole genome shotgun sequence of Actinoplanes durhamensis NBRC 14914.</title>
        <authorList>
            <person name="Komaki H."/>
            <person name="Tamura T."/>
        </authorList>
    </citation>
    <scope>NUCLEOTIDE SEQUENCE [LARGE SCALE GENOMIC DNA]</scope>
    <source>
        <strain evidence="4 5">NBRC 14914</strain>
    </source>
</reference>
<dbReference type="RefSeq" id="WP_203725588.1">
    <property type="nucleotide sequence ID" value="NZ_BAAATX010000015.1"/>
</dbReference>
<organism evidence="4 5">
    <name type="scientific">Paractinoplanes durhamensis</name>
    <dbReference type="NCBI Taxonomy" id="113563"/>
    <lineage>
        <taxon>Bacteria</taxon>
        <taxon>Bacillati</taxon>
        <taxon>Actinomycetota</taxon>
        <taxon>Actinomycetes</taxon>
        <taxon>Micromonosporales</taxon>
        <taxon>Micromonosporaceae</taxon>
        <taxon>Paractinoplanes</taxon>
    </lineage>
</organism>
<evidence type="ECO:0000259" key="3">
    <source>
        <dbReference type="Pfam" id="PF05548"/>
    </source>
</evidence>
<dbReference type="Proteomes" id="UP000637628">
    <property type="component" value="Unassembled WGS sequence"/>
</dbReference>
<gene>
    <name evidence="4" type="ORF">Adu01nite_12860</name>
</gene>
<name>A0ABQ3YQR9_9ACTN</name>